<dbReference type="STRING" id="1111676.MHC_05415"/>
<keyword evidence="2 5" id="KW-0689">Ribosomal protein</keyword>
<dbReference type="OrthoDB" id="9803201at2"/>
<evidence type="ECO:0000256" key="5">
    <source>
        <dbReference type="HAMAP-Rule" id="MF_01328"/>
    </source>
</evidence>
<keyword evidence="8" id="KW-1185">Reference proteome</keyword>
<accession>H6N8G5</accession>
<evidence type="ECO:0000313" key="8">
    <source>
        <dbReference type="Proteomes" id="UP000009135"/>
    </source>
</evidence>
<dbReference type="InterPro" id="IPR013005">
    <property type="entry name" value="Ribosomal_uL4-like"/>
</dbReference>
<dbReference type="HOGENOM" id="CLU_041575_5_2_14"/>
<dbReference type="InterPro" id="IPR002136">
    <property type="entry name" value="Ribosomal_uL4"/>
</dbReference>
<feature type="region of interest" description="Disordered" evidence="6">
    <location>
        <begin position="41"/>
        <end position="90"/>
    </location>
</feature>
<evidence type="ECO:0000256" key="4">
    <source>
        <dbReference type="ARBA" id="ARBA00035244"/>
    </source>
</evidence>
<dbReference type="GO" id="GO:0003735">
    <property type="term" value="F:structural constituent of ribosome"/>
    <property type="evidence" value="ECO:0007669"/>
    <property type="project" value="InterPro"/>
</dbReference>
<evidence type="ECO:0000256" key="3">
    <source>
        <dbReference type="ARBA" id="ARBA00023274"/>
    </source>
</evidence>
<feature type="compositionally biased region" description="Basic residues" evidence="6">
    <location>
        <begin position="64"/>
        <end position="78"/>
    </location>
</feature>
<dbReference type="NCBIfam" id="TIGR03953">
    <property type="entry name" value="rplD_bact"/>
    <property type="match status" value="1"/>
</dbReference>
<evidence type="ECO:0000256" key="2">
    <source>
        <dbReference type="ARBA" id="ARBA00022980"/>
    </source>
</evidence>
<dbReference type="Proteomes" id="UP000009135">
    <property type="component" value="Chromosome"/>
</dbReference>
<comment type="similarity">
    <text evidence="1 5">Belongs to the universal ribosomal protein uL4 family.</text>
</comment>
<name>H6N8G5_MYCHN</name>
<dbReference type="AlphaFoldDB" id="H6N8G5"/>
<comment type="function">
    <text evidence="5">One of the primary rRNA binding proteins, this protein initially binds near the 5'-end of the 23S rRNA. It is important during the early stages of 50S assembly. It makes multiple contacts with different domains of the 23S rRNA in the assembled 50S subunit and ribosome.</text>
</comment>
<evidence type="ECO:0000313" key="7">
    <source>
        <dbReference type="EMBL" id="AEW45937.1"/>
    </source>
</evidence>
<comment type="subunit">
    <text evidence="5">Part of the 50S ribosomal subunit.</text>
</comment>
<proteinExistence type="inferred from homology"/>
<dbReference type="GO" id="GO:1990904">
    <property type="term" value="C:ribonucleoprotein complex"/>
    <property type="evidence" value="ECO:0007669"/>
    <property type="project" value="UniProtKB-KW"/>
</dbReference>
<keyword evidence="3 5" id="KW-0687">Ribonucleoprotein</keyword>
<keyword evidence="5" id="KW-0699">rRNA-binding</keyword>
<protein>
    <recommendedName>
        <fullName evidence="4 5">Large ribosomal subunit protein uL4</fullName>
    </recommendedName>
</protein>
<dbReference type="EMBL" id="CP003199">
    <property type="protein sequence ID" value="AEW45937.1"/>
    <property type="molecule type" value="Genomic_DNA"/>
</dbReference>
<dbReference type="Pfam" id="PF00573">
    <property type="entry name" value="Ribosomal_L4"/>
    <property type="match status" value="1"/>
</dbReference>
<reference evidence="7 8" key="1">
    <citation type="journal article" date="2012" name="J. Bacteriol.">
        <title>Complete genome sequence of Mycoplasma haemocanis strain Illinois.</title>
        <authorList>
            <person name="do Nascimento N.C."/>
            <person name="Guimaraes A.M."/>
            <person name="Santos A.P."/>
            <person name="Sanmiguel P.J."/>
            <person name="Messick J.B."/>
        </authorList>
    </citation>
    <scope>NUCLEOTIDE SEQUENCE [LARGE SCALE GENOMIC DNA]</scope>
    <source>
        <strain evidence="7 8">Illinois</strain>
    </source>
</reference>
<dbReference type="GO" id="GO:0019843">
    <property type="term" value="F:rRNA binding"/>
    <property type="evidence" value="ECO:0007669"/>
    <property type="project" value="UniProtKB-UniRule"/>
</dbReference>
<dbReference type="Gene3D" id="3.40.1370.10">
    <property type="match status" value="1"/>
</dbReference>
<evidence type="ECO:0000256" key="1">
    <source>
        <dbReference type="ARBA" id="ARBA00010528"/>
    </source>
</evidence>
<dbReference type="KEGG" id="mhe:MHC_05415"/>
<dbReference type="PANTHER" id="PTHR10746:SF6">
    <property type="entry name" value="LARGE RIBOSOMAL SUBUNIT PROTEIN UL4M"/>
    <property type="match status" value="1"/>
</dbReference>
<dbReference type="InterPro" id="IPR023574">
    <property type="entry name" value="Ribosomal_uL4_dom_sf"/>
</dbReference>
<dbReference type="HAMAP" id="MF_01328_B">
    <property type="entry name" value="Ribosomal_uL4_B"/>
    <property type="match status" value="1"/>
</dbReference>
<dbReference type="GO" id="GO:0006412">
    <property type="term" value="P:translation"/>
    <property type="evidence" value="ECO:0007669"/>
    <property type="project" value="UniProtKB-UniRule"/>
</dbReference>
<comment type="function">
    <text evidence="5">Forms part of the polypeptide exit tunnel.</text>
</comment>
<gene>
    <name evidence="5 7" type="primary">rplD</name>
    <name evidence="7" type="ordered locus">MHC_05415</name>
</gene>
<keyword evidence="5" id="KW-0694">RNA-binding</keyword>
<evidence type="ECO:0000256" key="6">
    <source>
        <dbReference type="SAM" id="MobiDB-lite"/>
    </source>
</evidence>
<dbReference type="PANTHER" id="PTHR10746">
    <property type="entry name" value="50S RIBOSOMAL PROTEIN L4"/>
    <property type="match status" value="1"/>
</dbReference>
<dbReference type="GO" id="GO:0005840">
    <property type="term" value="C:ribosome"/>
    <property type="evidence" value="ECO:0007669"/>
    <property type="project" value="UniProtKB-KW"/>
</dbReference>
<sequence>MKSISIFSTSGDITGSFELPASVILPDEIHSHAIFEAVNCENQNRRQGTHDTKNKSKVSGTGKKPYRQKHTGRARQGSRRNPQFRGGGVAFGPSPMRNYVVGVNRKVSRLAFASVWKGIFESENIALLDESFSSLKKTKEFEGFLQKSKLDSKKLLLLDKEGISSLFLVSRNLSNVTCRDFFHCSVRDLMNQNFLLLTKGAMDLLCERLGSWK</sequence>
<organism evidence="7 8">
    <name type="scientific">Mycoplasma haemocanis (strain Illinois)</name>
    <dbReference type="NCBI Taxonomy" id="1111676"/>
    <lineage>
        <taxon>Bacteria</taxon>
        <taxon>Bacillati</taxon>
        <taxon>Mycoplasmatota</taxon>
        <taxon>Mollicutes</taxon>
        <taxon>Mycoplasmataceae</taxon>
        <taxon>Mycoplasma</taxon>
    </lineage>
</organism>
<dbReference type="SUPFAM" id="SSF52166">
    <property type="entry name" value="Ribosomal protein L4"/>
    <property type="match status" value="1"/>
</dbReference>